<dbReference type="Gene3D" id="3.60.10.10">
    <property type="entry name" value="Endonuclease/exonuclease/phosphatase"/>
    <property type="match status" value="1"/>
</dbReference>
<dbReference type="STRING" id="1189612.A33Q_3665"/>
<dbReference type="InterPro" id="IPR036691">
    <property type="entry name" value="Endo/exonu/phosph_ase_sf"/>
</dbReference>
<dbReference type="AlphaFoldDB" id="S2D472"/>
<evidence type="ECO:0008006" key="3">
    <source>
        <dbReference type="Google" id="ProtNLM"/>
    </source>
</evidence>
<dbReference type="eggNOG" id="COG2374">
    <property type="taxonomic scope" value="Bacteria"/>
</dbReference>
<dbReference type="SUPFAM" id="SSF56219">
    <property type="entry name" value="DNase I-like"/>
    <property type="match status" value="1"/>
</dbReference>
<name>S2D472_INDAL</name>
<gene>
    <name evidence="1" type="ORF">A33Q_3665</name>
</gene>
<dbReference type="OrthoDB" id="5500612at2"/>
<comment type="caution">
    <text evidence="1">The sequence shown here is derived from an EMBL/GenBank/DDBJ whole genome shotgun (WGS) entry which is preliminary data.</text>
</comment>
<evidence type="ECO:0000313" key="2">
    <source>
        <dbReference type="Proteomes" id="UP000006073"/>
    </source>
</evidence>
<evidence type="ECO:0000313" key="1">
    <source>
        <dbReference type="EMBL" id="EOZ93719.1"/>
    </source>
</evidence>
<protein>
    <recommendedName>
        <fullName evidence="3">Endonuclease/Exonuclease/phosphatase family protein</fullName>
    </recommendedName>
</protein>
<sequence>MSIDLHNPPQEILQELKILKDALDHEIPPKKLDRNVLICTWNIRVFGNLTMEWEAGAHQSPKRDGHSLLCIVEILRRFDIIAVQEIRGNIKALRETMKLLGPDWSFLMTIFA</sequence>
<accession>S2D472</accession>
<dbReference type="RefSeq" id="WP_009033680.1">
    <property type="nucleotide sequence ID" value="NZ_ALWO02000045.1"/>
</dbReference>
<dbReference type="Proteomes" id="UP000006073">
    <property type="component" value="Unassembled WGS sequence"/>
</dbReference>
<dbReference type="EMBL" id="ALWO02000045">
    <property type="protein sequence ID" value="EOZ93719.1"/>
    <property type="molecule type" value="Genomic_DNA"/>
</dbReference>
<proteinExistence type="predicted"/>
<keyword evidence="2" id="KW-1185">Reference proteome</keyword>
<reference evidence="1 2" key="1">
    <citation type="journal article" date="2013" name="Genome Announc.">
        <title>Draft Genome Sequence of Indibacter alkaliphilus Strain LW1T, Isolated from Lonar Lake, a Haloalkaline Lake in the Buldana District of Maharashtra, India.</title>
        <authorList>
            <person name="Singh A."/>
            <person name="Kumar Jangir P."/>
            <person name="Sharma R."/>
            <person name="Singh A."/>
            <person name="Kumar Pinnaka A."/>
            <person name="Shivaji S."/>
        </authorList>
    </citation>
    <scope>NUCLEOTIDE SEQUENCE [LARGE SCALE GENOMIC DNA]</scope>
    <source>
        <strain evidence="2">CCUG 57479 / KCTC 22604 / LW1</strain>
    </source>
</reference>
<organism evidence="1 2">
    <name type="scientific">Indibacter alkaliphilus (strain CCUG 57479 / KCTC 22604 / LW1)</name>
    <dbReference type="NCBI Taxonomy" id="1189612"/>
    <lineage>
        <taxon>Bacteria</taxon>
        <taxon>Pseudomonadati</taxon>
        <taxon>Bacteroidota</taxon>
        <taxon>Cytophagia</taxon>
        <taxon>Cytophagales</taxon>
        <taxon>Cyclobacteriaceae</taxon>
    </lineage>
</organism>